<feature type="domain" description="Rhodanese" evidence="1">
    <location>
        <begin position="92"/>
        <end position="175"/>
    </location>
</feature>
<evidence type="ECO:0000313" key="2">
    <source>
        <dbReference type="EMBL" id="RKT47091.1"/>
    </source>
</evidence>
<dbReference type="Proteomes" id="UP000274556">
    <property type="component" value="Unassembled WGS sequence"/>
</dbReference>
<dbReference type="InterPro" id="IPR001763">
    <property type="entry name" value="Rhodanese-like_dom"/>
</dbReference>
<sequence>MLWLWGMMALNLAAAADLMQESLFDSDGYRIAAFLAPVPASCPGAETLFRANQLQALMIEGAIVLIDVLPMPARPEGLPPATLWLPPSHENIPGSVWLPNVGYGRLSEELDAYFKRHLGRLVDDKPDTRLVIYCKADCWMSWNAARRAAGYGYRAVYWYPGGTTDWAAAGLPLAKAIPVPLE</sequence>
<dbReference type="InterPro" id="IPR036873">
    <property type="entry name" value="Rhodanese-like_dom_sf"/>
</dbReference>
<dbReference type="PROSITE" id="PS50206">
    <property type="entry name" value="RHODANESE_3"/>
    <property type="match status" value="1"/>
</dbReference>
<dbReference type="SUPFAM" id="SSF52821">
    <property type="entry name" value="Rhodanese/Cell cycle control phosphatase"/>
    <property type="match status" value="1"/>
</dbReference>
<protein>
    <submittedName>
        <fullName evidence="2">PQQ-dependent catabolism-associated CXXCW motif protein</fullName>
    </submittedName>
</protein>
<dbReference type="AlphaFoldDB" id="A0A495VCF3"/>
<reference evidence="2 3" key="1">
    <citation type="submission" date="2018-10" db="EMBL/GenBank/DDBJ databases">
        <title>Genomic Encyclopedia of Archaeal and Bacterial Type Strains, Phase II (KMG-II): from individual species to whole genera.</title>
        <authorList>
            <person name="Goeker M."/>
        </authorList>
    </citation>
    <scope>NUCLEOTIDE SEQUENCE [LARGE SCALE GENOMIC DNA]</scope>
    <source>
        <strain evidence="2 3">DSM 235</strain>
    </source>
</reference>
<evidence type="ECO:0000313" key="3">
    <source>
        <dbReference type="Proteomes" id="UP000274556"/>
    </source>
</evidence>
<keyword evidence="3" id="KW-1185">Reference proteome</keyword>
<gene>
    <name evidence="2" type="ORF">BDD21_4646</name>
</gene>
<dbReference type="InterPro" id="IPR022376">
    <property type="entry name" value="PQQ_CXXCW"/>
</dbReference>
<proteinExistence type="predicted"/>
<name>A0A495VCF3_9GAMM</name>
<comment type="caution">
    <text evidence="2">The sequence shown here is derived from an EMBL/GenBank/DDBJ whole genome shotgun (WGS) entry which is preliminary data.</text>
</comment>
<dbReference type="CDD" id="cd00158">
    <property type="entry name" value="RHOD"/>
    <property type="match status" value="1"/>
</dbReference>
<evidence type="ECO:0000259" key="1">
    <source>
        <dbReference type="PROSITE" id="PS50206"/>
    </source>
</evidence>
<dbReference type="NCBIfam" id="TIGR03865">
    <property type="entry name" value="PQQ_CXXCW"/>
    <property type="match status" value="1"/>
</dbReference>
<dbReference type="Pfam" id="PF00581">
    <property type="entry name" value="Rhodanese"/>
    <property type="match status" value="1"/>
</dbReference>
<dbReference type="EMBL" id="RBXL01000001">
    <property type="protein sequence ID" value="RKT47091.1"/>
    <property type="molecule type" value="Genomic_DNA"/>
</dbReference>
<organism evidence="2 3">
    <name type="scientific">Thiocapsa rosea</name>
    <dbReference type="NCBI Taxonomy" id="69360"/>
    <lineage>
        <taxon>Bacteria</taxon>
        <taxon>Pseudomonadati</taxon>
        <taxon>Pseudomonadota</taxon>
        <taxon>Gammaproteobacteria</taxon>
        <taxon>Chromatiales</taxon>
        <taxon>Chromatiaceae</taxon>
        <taxon>Thiocapsa</taxon>
    </lineage>
</organism>
<accession>A0A495VCF3</accession>
<dbReference type="Gene3D" id="3.40.250.10">
    <property type="entry name" value="Rhodanese-like domain"/>
    <property type="match status" value="1"/>
</dbReference>